<proteinExistence type="predicted"/>
<reference evidence="1" key="1">
    <citation type="journal article" date="2016" name="Sci. Rep.">
        <title>Molecular characterization of firefly nuptial gifts: a multi-omics approach sheds light on postcopulatory sexual selection.</title>
        <authorList>
            <person name="Al-Wathiqui N."/>
            <person name="Fallon T.R."/>
            <person name="South A."/>
            <person name="Weng J.K."/>
            <person name="Lewis S.M."/>
        </authorList>
    </citation>
    <scope>NUCLEOTIDE SEQUENCE</scope>
</reference>
<dbReference type="EMBL" id="GEZM01025773">
    <property type="protein sequence ID" value="JAV87356.1"/>
    <property type="molecule type" value="Transcribed_RNA"/>
</dbReference>
<accession>A0A1Y1MTP5</accession>
<protein>
    <submittedName>
        <fullName evidence="1">Uncharacterized protein</fullName>
    </submittedName>
</protein>
<name>A0A1Y1MTP5_PHOPY</name>
<evidence type="ECO:0000313" key="1">
    <source>
        <dbReference type="EMBL" id="JAV87356.1"/>
    </source>
</evidence>
<organism evidence="1">
    <name type="scientific">Photinus pyralis</name>
    <name type="common">Common eastern firefly</name>
    <name type="synonym">Lampyris pyralis</name>
    <dbReference type="NCBI Taxonomy" id="7054"/>
    <lineage>
        <taxon>Eukaryota</taxon>
        <taxon>Metazoa</taxon>
        <taxon>Ecdysozoa</taxon>
        <taxon>Arthropoda</taxon>
        <taxon>Hexapoda</taxon>
        <taxon>Insecta</taxon>
        <taxon>Pterygota</taxon>
        <taxon>Neoptera</taxon>
        <taxon>Endopterygota</taxon>
        <taxon>Coleoptera</taxon>
        <taxon>Polyphaga</taxon>
        <taxon>Elateriformia</taxon>
        <taxon>Elateroidea</taxon>
        <taxon>Lampyridae</taxon>
        <taxon>Lampyrinae</taxon>
        <taxon>Photinus</taxon>
    </lineage>
</organism>
<dbReference type="AlphaFoldDB" id="A0A1Y1MTP5"/>
<sequence length="161" mass="17924">MRKRIKRHYSSSVCSKRTSDASLVAMVHCPRQDLEHETIGQNIPISLPTWRAGADGEKRKGKKCCNPCIQGMTTYVLHAALLFSPARSPPISQIVASLPLPCPPRSNLETLSPACAALAHQITHHFAQPHVPLVLALPTHFPQNWLKRLHLLNNSQQCRFS</sequence>